<sequence length="129" mass="14961">MENKLLKTENETFRQYLKRIRELRGYSQRKLSELTGLSNTTISRIEKGSITTSDTDTVVKLATGLDLDKEQLLIYAGYLDNQKENTQLESIKDYIKLGLKNLGWINSCEDINEETLTYVEFLLKKYGKK</sequence>
<name>A0A1S8L0E9_9CLOT</name>
<dbReference type="GO" id="GO:0003677">
    <property type="term" value="F:DNA binding"/>
    <property type="evidence" value="ECO:0007669"/>
    <property type="project" value="InterPro"/>
</dbReference>
<dbReference type="AlphaFoldDB" id="A0A1S8L0E9"/>
<gene>
    <name evidence="1" type="ORF">CROST_022580</name>
</gene>
<dbReference type="Gene3D" id="1.10.260.40">
    <property type="entry name" value="lambda repressor-like DNA-binding domains"/>
    <property type="match status" value="1"/>
</dbReference>
<dbReference type="CDD" id="cd00093">
    <property type="entry name" value="HTH_XRE"/>
    <property type="match status" value="1"/>
</dbReference>
<protein>
    <submittedName>
        <fullName evidence="1">Uncharacterized protein</fullName>
    </submittedName>
</protein>
<dbReference type="InterPro" id="IPR001387">
    <property type="entry name" value="Cro/C1-type_HTH"/>
</dbReference>
<accession>A0A1S8L0E9</accession>
<dbReference type="SMART" id="SM00530">
    <property type="entry name" value="HTH_XRE"/>
    <property type="match status" value="1"/>
</dbReference>
<dbReference type="PROSITE" id="PS50943">
    <property type="entry name" value="HTH_CROC1"/>
    <property type="match status" value="1"/>
</dbReference>
<dbReference type="Pfam" id="PF01381">
    <property type="entry name" value="HTH_3"/>
    <property type="match status" value="1"/>
</dbReference>
<dbReference type="KEGG" id="crw:CROST_022580"/>
<dbReference type="EMBL" id="CP096983">
    <property type="protein sequence ID" value="URZ11541.1"/>
    <property type="molecule type" value="Genomic_DNA"/>
</dbReference>
<evidence type="ECO:0000313" key="2">
    <source>
        <dbReference type="Proteomes" id="UP000190951"/>
    </source>
</evidence>
<dbReference type="STRING" id="84029.CROST_35360"/>
<proteinExistence type="predicted"/>
<dbReference type="InterPro" id="IPR010982">
    <property type="entry name" value="Lambda_DNA-bd_dom_sf"/>
</dbReference>
<evidence type="ECO:0000313" key="1">
    <source>
        <dbReference type="EMBL" id="URZ11541.1"/>
    </source>
</evidence>
<dbReference type="SUPFAM" id="SSF47413">
    <property type="entry name" value="lambda repressor-like DNA-binding domains"/>
    <property type="match status" value="1"/>
</dbReference>
<keyword evidence="2" id="KW-1185">Reference proteome</keyword>
<organism evidence="1 2">
    <name type="scientific">Clostridium felsineum</name>
    <dbReference type="NCBI Taxonomy" id="36839"/>
    <lineage>
        <taxon>Bacteria</taxon>
        <taxon>Bacillati</taxon>
        <taxon>Bacillota</taxon>
        <taxon>Clostridia</taxon>
        <taxon>Eubacteriales</taxon>
        <taxon>Clostridiaceae</taxon>
        <taxon>Clostridium</taxon>
    </lineage>
</organism>
<dbReference type="RefSeq" id="WP_077832844.1">
    <property type="nucleotide sequence ID" value="NZ_CP096983.1"/>
</dbReference>
<dbReference type="Proteomes" id="UP000190951">
    <property type="component" value="Chromosome"/>
</dbReference>
<reference evidence="1 2" key="1">
    <citation type="submission" date="2022-04" db="EMBL/GenBank/DDBJ databases">
        <title>Genome sequence of C. roseum typestrain.</title>
        <authorList>
            <person name="Poehlein A."/>
            <person name="Schoch T."/>
            <person name="Duerre P."/>
            <person name="Daniel R."/>
        </authorList>
    </citation>
    <scope>NUCLEOTIDE SEQUENCE [LARGE SCALE GENOMIC DNA]</scope>
    <source>
        <strain evidence="1 2">DSM 7320</strain>
    </source>
</reference>